<dbReference type="GeneID" id="107082073"/>
<dbReference type="OMA" id="ECWIRQC"/>
<dbReference type="Ensembl" id="ENSCVAT00000015135.1">
    <property type="protein sequence ID" value="ENSCVAP00000000407.1"/>
    <property type="gene ID" value="ENSCVAG00000001308.1"/>
</dbReference>
<keyword evidence="1" id="KW-0732">Signal</keyword>
<proteinExistence type="predicted"/>
<dbReference type="AlphaFoldDB" id="A0A3Q2C707"/>
<feature type="signal peptide" evidence="1">
    <location>
        <begin position="1"/>
        <end position="21"/>
    </location>
</feature>
<accession>A0A3Q2C707</accession>
<evidence type="ECO:0000313" key="3">
    <source>
        <dbReference type="Proteomes" id="UP000265020"/>
    </source>
</evidence>
<dbReference type="GO" id="GO:0008203">
    <property type="term" value="P:cholesterol metabolic process"/>
    <property type="evidence" value="ECO:0007669"/>
    <property type="project" value="TreeGrafter"/>
</dbReference>
<dbReference type="InterPro" id="IPR026114">
    <property type="entry name" value="APOF"/>
</dbReference>
<dbReference type="STRING" id="28743.ENSCVAP00000000407"/>
<dbReference type="Proteomes" id="UP000265020">
    <property type="component" value="Unassembled WGS sequence"/>
</dbReference>
<dbReference type="CTD" id="319"/>
<dbReference type="GeneTree" id="ENSGT00500000045104"/>
<dbReference type="GO" id="GO:0005615">
    <property type="term" value="C:extracellular space"/>
    <property type="evidence" value="ECO:0007669"/>
    <property type="project" value="TreeGrafter"/>
</dbReference>
<reference evidence="2" key="1">
    <citation type="submission" date="2025-08" db="UniProtKB">
        <authorList>
            <consortium name="Ensembl"/>
        </authorList>
    </citation>
    <scope>IDENTIFICATION</scope>
</reference>
<dbReference type="Pfam" id="PF15148">
    <property type="entry name" value="Apolipo_F"/>
    <property type="match status" value="1"/>
</dbReference>
<dbReference type="RefSeq" id="XP_015226020.1">
    <property type="nucleotide sequence ID" value="XM_015370534.1"/>
</dbReference>
<name>A0A3Q2C707_CYPVA</name>
<protein>
    <submittedName>
        <fullName evidence="2">Apolipoprotein F</fullName>
    </submittedName>
</protein>
<dbReference type="KEGG" id="cvg:107082073"/>
<dbReference type="PANTHER" id="PTHR15011">
    <property type="entry name" value="APOLIPOPROTEIN F"/>
    <property type="match status" value="1"/>
</dbReference>
<sequence length="440" mass="47656">MFSKWKWLILIQLLLTDQTLCRVPSTVPKTKNLLQETSPGGDAEEIKENYAPLASSPLPALSLTDKLEPKLTLSQDAEKVLSAQLMTSALSAKLQDHIQDRLHIHGNISCEELLSASAMDDPLSSVFPQELMGLSLVPVLVISGCSQEAQTLVMKLYDLLGKADTEELLMELVALIDEKMNRSKFRPVPTSTALPSDREETNQHIDGLMFNVKQLALEGDGAVISQEGHCEGWKRLNGTMLLGSTVRGAAGRLEDAIKSCEKLGALCAGVTSGGPLMPGFYQAVLKKGSRIFPSASLEGECWIRQCSSQEELLITRSFSQRIKRSPQRSCINKEEEKVYSVVEWIPVVSTFYNLGTAVYYASVNCSATAKERAILSAVDLGTDALMVATGGTVGVAGYALGAGVKTGVKTGVKYLLNSMKAEDDMLVNQSSSERATFTVE</sequence>
<keyword evidence="3" id="KW-1185">Reference proteome</keyword>
<evidence type="ECO:0000313" key="2">
    <source>
        <dbReference type="Ensembl" id="ENSCVAP00000000407.1"/>
    </source>
</evidence>
<dbReference type="PANTHER" id="PTHR15011:SF3">
    <property type="entry name" value="APOLIPOPROTEIN F"/>
    <property type="match status" value="1"/>
</dbReference>
<organism evidence="2 3">
    <name type="scientific">Cyprinodon variegatus</name>
    <name type="common">Sheepshead minnow</name>
    <dbReference type="NCBI Taxonomy" id="28743"/>
    <lineage>
        <taxon>Eukaryota</taxon>
        <taxon>Metazoa</taxon>
        <taxon>Chordata</taxon>
        <taxon>Craniata</taxon>
        <taxon>Vertebrata</taxon>
        <taxon>Euteleostomi</taxon>
        <taxon>Actinopterygii</taxon>
        <taxon>Neopterygii</taxon>
        <taxon>Teleostei</taxon>
        <taxon>Neoteleostei</taxon>
        <taxon>Acanthomorphata</taxon>
        <taxon>Ovalentaria</taxon>
        <taxon>Atherinomorphae</taxon>
        <taxon>Cyprinodontiformes</taxon>
        <taxon>Cyprinodontidae</taxon>
        <taxon>Cyprinodon</taxon>
    </lineage>
</organism>
<reference evidence="2" key="2">
    <citation type="submission" date="2025-09" db="UniProtKB">
        <authorList>
            <consortium name="Ensembl"/>
        </authorList>
    </citation>
    <scope>IDENTIFICATION</scope>
</reference>
<feature type="chain" id="PRO_5018784581" evidence="1">
    <location>
        <begin position="22"/>
        <end position="440"/>
    </location>
</feature>
<evidence type="ECO:0000256" key="1">
    <source>
        <dbReference type="SAM" id="SignalP"/>
    </source>
</evidence>
<dbReference type="OrthoDB" id="9895613at2759"/>